<dbReference type="InterPro" id="IPR011701">
    <property type="entry name" value="MFS"/>
</dbReference>
<dbReference type="GO" id="GO:0016020">
    <property type="term" value="C:membrane"/>
    <property type="evidence" value="ECO:0007669"/>
    <property type="project" value="UniProtKB-SubCell"/>
</dbReference>
<feature type="transmembrane region" description="Helical" evidence="6">
    <location>
        <begin position="87"/>
        <end position="104"/>
    </location>
</feature>
<feature type="transmembrane region" description="Helical" evidence="6">
    <location>
        <begin position="271"/>
        <end position="294"/>
    </location>
</feature>
<dbReference type="InterPro" id="IPR036259">
    <property type="entry name" value="MFS_trans_sf"/>
</dbReference>
<dbReference type="CDD" id="cd06174">
    <property type="entry name" value="MFS"/>
    <property type="match status" value="1"/>
</dbReference>
<comment type="subcellular location">
    <subcellularLocation>
        <location evidence="1">Membrane</location>
        <topology evidence="1">Multi-pass membrane protein</topology>
    </subcellularLocation>
</comment>
<evidence type="ECO:0000259" key="7">
    <source>
        <dbReference type="PROSITE" id="PS50850"/>
    </source>
</evidence>
<evidence type="ECO:0000256" key="6">
    <source>
        <dbReference type="SAM" id="Phobius"/>
    </source>
</evidence>
<dbReference type="PANTHER" id="PTHR42718:SF9">
    <property type="entry name" value="MAJOR FACILITATOR SUPERFAMILY MULTIDRUG TRANSPORTER MFSC"/>
    <property type="match status" value="1"/>
</dbReference>
<accession>A0A061D4G5</accession>
<dbReference type="GO" id="GO:0022857">
    <property type="term" value="F:transmembrane transporter activity"/>
    <property type="evidence" value="ECO:0007669"/>
    <property type="project" value="InterPro"/>
</dbReference>
<feature type="transmembrane region" description="Helical" evidence="6">
    <location>
        <begin position="182"/>
        <end position="203"/>
    </location>
</feature>
<name>A0A061D4G5_BABBI</name>
<protein>
    <submittedName>
        <fullName evidence="8">Multidrug resistance protein mdtL</fullName>
    </submittedName>
</protein>
<keyword evidence="2" id="KW-0813">Transport</keyword>
<reference evidence="9" key="1">
    <citation type="submission" date="2014-06" db="EMBL/GenBank/DDBJ databases">
        <authorList>
            <person name="Aslett M."/>
            <person name="De Silva N."/>
        </authorList>
    </citation>
    <scope>NUCLEOTIDE SEQUENCE [LARGE SCALE GENOMIC DNA]</scope>
    <source>
        <strain evidence="9">Bond</strain>
    </source>
</reference>
<dbReference type="Proteomes" id="UP000033188">
    <property type="component" value="Chromosome 2"/>
</dbReference>
<dbReference type="PROSITE" id="PS50850">
    <property type="entry name" value="MFS"/>
    <property type="match status" value="1"/>
</dbReference>
<sequence length="461" mass="50324">MVEEQAYSVTTDTITYVEYTALGKALYSMVSFVEGYDQHMLGMCMRAFELTLGLSQAQLSMMVTVSNMSRLGCCLIWGLLADKFKSNHVFSAGLLLMGMASIVLSSASQYISILFLRFIHGFAFACIYPVQQKIVAEEFSDPCSNLVFGIMQALNCIGSLLCAIITTRIAPKILLGYYGWRTSYLVLGYVWIIFGIAIVFGMTSEKCGNNGMCTAKPKTNMKEVIDGAFLAVFNCRTAGVSIFTLFVAETPMCAFSYMTIYLQYLGVSDTMAGVAVAATLIGGAVGSGVGGLIFKHIAEKYDRCGELCSGIAVLVIRLVVCVLFFVWRPPSGPLLWYHYVELSAFGGTLVTVGGVDRALLKKAIEEKCQGTAAAAIRTISGIASSLILFQVSAYLSEKVFGYVPSREPLETMQMAVKHRNAEALRQSMMYIILSGTILNVLCYITLICCLPSKKRQTSEEK</sequence>
<feature type="transmembrane region" description="Helical" evidence="6">
    <location>
        <begin position="306"/>
        <end position="327"/>
    </location>
</feature>
<dbReference type="KEGG" id="bbig:BBBOND_0207760"/>
<keyword evidence="5 6" id="KW-0472">Membrane</keyword>
<feature type="transmembrane region" description="Helical" evidence="6">
    <location>
        <begin position="372"/>
        <end position="395"/>
    </location>
</feature>
<organism evidence="8 9">
    <name type="scientific">Babesia bigemina</name>
    <dbReference type="NCBI Taxonomy" id="5866"/>
    <lineage>
        <taxon>Eukaryota</taxon>
        <taxon>Sar</taxon>
        <taxon>Alveolata</taxon>
        <taxon>Apicomplexa</taxon>
        <taxon>Aconoidasida</taxon>
        <taxon>Piroplasmida</taxon>
        <taxon>Babesiidae</taxon>
        <taxon>Babesia</taxon>
    </lineage>
</organism>
<dbReference type="RefSeq" id="XP_012767807.1">
    <property type="nucleotide sequence ID" value="XM_012912353.1"/>
</dbReference>
<dbReference type="OrthoDB" id="440755at2759"/>
<evidence type="ECO:0000256" key="2">
    <source>
        <dbReference type="ARBA" id="ARBA00022448"/>
    </source>
</evidence>
<dbReference type="SUPFAM" id="SSF103473">
    <property type="entry name" value="MFS general substrate transporter"/>
    <property type="match status" value="1"/>
</dbReference>
<evidence type="ECO:0000313" key="8">
    <source>
        <dbReference type="EMBL" id="CDR95621.1"/>
    </source>
</evidence>
<dbReference type="GeneID" id="24564162"/>
<feature type="transmembrane region" description="Helical" evidence="6">
    <location>
        <begin position="339"/>
        <end position="360"/>
    </location>
</feature>
<dbReference type="VEuPathDB" id="PiroplasmaDB:BBBOND_0207760"/>
<proteinExistence type="predicted"/>
<keyword evidence="3 6" id="KW-0812">Transmembrane</keyword>
<feature type="transmembrane region" description="Helical" evidence="6">
    <location>
        <begin position="428"/>
        <end position="451"/>
    </location>
</feature>
<dbReference type="InterPro" id="IPR020846">
    <property type="entry name" value="MFS_dom"/>
</dbReference>
<dbReference type="AlphaFoldDB" id="A0A061D4G5"/>
<evidence type="ECO:0000256" key="1">
    <source>
        <dbReference type="ARBA" id="ARBA00004141"/>
    </source>
</evidence>
<keyword evidence="4 6" id="KW-1133">Transmembrane helix</keyword>
<gene>
    <name evidence="8" type="ORF">BBBOND_0207760</name>
</gene>
<evidence type="ECO:0000256" key="5">
    <source>
        <dbReference type="ARBA" id="ARBA00023136"/>
    </source>
</evidence>
<evidence type="ECO:0000256" key="4">
    <source>
        <dbReference type="ARBA" id="ARBA00022989"/>
    </source>
</evidence>
<feature type="transmembrane region" description="Helical" evidence="6">
    <location>
        <begin position="110"/>
        <end position="130"/>
    </location>
</feature>
<dbReference type="EMBL" id="LK391708">
    <property type="protein sequence ID" value="CDR95621.1"/>
    <property type="molecule type" value="Genomic_DNA"/>
</dbReference>
<keyword evidence="9" id="KW-1185">Reference proteome</keyword>
<dbReference type="PANTHER" id="PTHR42718">
    <property type="entry name" value="MAJOR FACILITATOR SUPERFAMILY MULTIDRUG TRANSPORTER MFSC"/>
    <property type="match status" value="1"/>
</dbReference>
<feature type="transmembrane region" description="Helical" evidence="6">
    <location>
        <begin position="146"/>
        <end position="170"/>
    </location>
</feature>
<feature type="domain" description="Major facilitator superfamily (MFS) profile" evidence="7">
    <location>
        <begin position="23"/>
        <end position="454"/>
    </location>
</feature>
<dbReference type="Pfam" id="PF07690">
    <property type="entry name" value="MFS_1"/>
    <property type="match status" value="1"/>
</dbReference>
<dbReference type="Gene3D" id="1.20.1250.20">
    <property type="entry name" value="MFS general substrate transporter like domains"/>
    <property type="match status" value="2"/>
</dbReference>
<evidence type="ECO:0000313" key="9">
    <source>
        <dbReference type="Proteomes" id="UP000033188"/>
    </source>
</evidence>
<dbReference type="OMA" id="DKDKPFW"/>
<evidence type="ECO:0000256" key="3">
    <source>
        <dbReference type="ARBA" id="ARBA00022692"/>
    </source>
</evidence>